<dbReference type="PRINTS" id="PR00413">
    <property type="entry name" value="HADHALOGNASE"/>
</dbReference>
<comment type="similarity">
    <text evidence="1">Belongs to the HAD-like hydrolase superfamily. CbbY/CbbZ/Gph/YieH family.</text>
</comment>
<proteinExistence type="inferred from homology"/>
<sequence length="199" mass="22039">MIETVENYQGIIFDMDGTLIDSMPYHLDAWKTAAEAFEFPYDREWLNSMGGMPSAKIVVEINQRYGISLDPKEVTKLKMATYLSFEFHGEPIAVTNDILNHFVGKKRIAVGTGSPQVQAHKLLEESGIMPKLDAVVTATDVSNHKPNPDTFLLAAEKLQLLPEHCVVFEDTHLGKQAAHSAGMDCIMVEGDALAFYPAK</sequence>
<dbReference type="Gene3D" id="1.10.150.240">
    <property type="entry name" value="Putative phosphatase, domain 2"/>
    <property type="match status" value="1"/>
</dbReference>
<dbReference type="Pfam" id="PF13419">
    <property type="entry name" value="HAD_2"/>
    <property type="match status" value="1"/>
</dbReference>
<reference evidence="2 3" key="1">
    <citation type="submission" date="2019-03" db="EMBL/GenBank/DDBJ databases">
        <title>Genomic Encyclopedia of Archaeal and Bacterial Type Strains, Phase II (KMG-II): from individual species to whole genera.</title>
        <authorList>
            <person name="Goeker M."/>
        </authorList>
    </citation>
    <scope>NUCLEOTIDE SEQUENCE [LARGE SCALE GENOMIC DNA]</scope>
    <source>
        <strain evidence="2 3">DSM 15388</strain>
    </source>
</reference>
<gene>
    <name evidence="2" type="ORF">BCF53_101371</name>
</gene>
<dbReference type="AlphaFoldDB" id="A0A4R3IEJ7"/>
<accession>A0A4R3IEJ7</accession>
<comment type="caution">
    <text evidence="2">The sequence shown here is derived from an EMBL/GenBank/DDBJ whole genome shotgun (WGS) entry which is preliminary data.</text>
</comment>
<dbReference type="Gene3D" id="3.40.50.1000">
    <property type="entry name" value="HAD superfamily/HAD-like"/>
    <property type="match status" value="1"/>
</dbReference>
<dbReference type="GO" id="GO:0050308">
    <property type="term" value="F:sugar-phosphatase activity"/>
    <property type="evidence" value="ECO:0007669"/>
    <property type="project" value="TreeGrafter"/>
</dbReference>
<dbReference type="EMBL" id="SLZR01000001">
    <property type="protein sequence ID" value="TCS44028.1"/>
    <property type="molecule type" value="Genomic_DNA"/>
</dbReference>
<dbReference type="InterPro" id="IPR006439">
    <property type="entry name" value="HAD-SF_hydro_IA"/>
</dbReference>
<dbReference type="InterPro" id="IPR023214">
    <property type="entry name" value="HAD_sf"/>
</dbReference>
<name>A0A4R3IEJ7_9GAMM</name>
<protein>
    <submittedName>
        <fullName evidence="2">HAD superfamily hydrolase (TIGR01509 family)/beta-phosphoglucomutase family hydrolase</fullName>
    </submittedName>
</protein>
<dbReference type="InterPro" id="IPR036412">
    <property type="entry name" value="HAD-like_sf"/>
</dbReference>
<dbReference type="InterPro" id="IPR023198">
    <property type="entry name" value="PGP-like_dom2"/>
</dbReference>
<dbReference type="PANTHER" id="PTHR43481">
    <property type="entry name" value="FRUCTOSE-1-PHOSPHATE PHOSPHATASE"/>
    <property type="match status" value="1"/>
</dbReference>
<dbReference type="OrthoDB" id="9782449at2"/>
<dbReference type="InterPro" id="IPR051806">
    <property type="entry name" value="HAD-like_SPP"/>
</dbReference>
<dbReference type="SUPFAM" id="SSF56784">
    <property type="entry name" value="HAD-like"/>
    <property type="match status" value="1"/>
</dbReference>
<evidence type="ECO:0000256" key="1">
    <source>
        <dbReference type="ARBA" id="ARBA00006171"/>
    </source>
</evidence>
<dbReference type="NCBIfam" id="TIGR01509">
    <property type="entry name" value="HAD-SF-IA-v3"/>
    <property type="match status" value="1"/>
</dbReference>
<dbReference type="InterPro" id="IPR041492">
    <property type="entry name" value="HAD_2"/>
</dbReference>
<evidence type="ECO:0000313" key="3">
    <source>
        <dbReference type="Proteomes" id="UP000295793"/>
    </source>
</evidence>
<keyword evidence="2" id="KW-0378">Hydrolase</keyword>
<dbReference type="Proteomes" id="UP000295793">
    <property type="component" value="Unassembled WGS sequence"/>
</dbReference>
<evidence type="ECO:0000313" key="2">
    <source>
        <dbReference type="EMBL" id="TCS44028.1"/>
    </source>
</evidence>
<dbReference type="SFLD" id="SFLDG01129">
    <property type="entry name" value="C1.5:_HAD__Beta-PGM__Phosphata"/>
    <property type="match status" value="1"/>
</dbReference>
<dbReference type="RefSeq" id="WP_132699289.1">
    <property type="nucleotide sequence ID" value="NZ_SLZR01000001.1"/>
</dbReference>
<organism evidence="2 3">
    <name type="scientific">Reinekea marinisedimentorum</name>
    <dbReference type="NCBI Taxonomy" id="230495"/>
    <lineage>
        <taxon>Bacteria</taxon>
        <taxon>Pseudomonadati</taxon>
        <taxon>Pseudomonadota</taxon>
        <taxon>Gammaproteobacteria</taxon>
        <taxon>Oceanospirillales</taxon>
        <taxon>Saccharospirillaceae</taxon>
        <taxon>Reinekea</taxon>
    </lineage>
</organism>
<dbReference type="InterPro" id="IPR010976">
    <property type="entry name" value="B-phosphoglucomutase_hydrolase"/>
</dbReference>
<dbReference type="SFLD" id="SFLDS00003">
    <property type="entry name" value="Haloacid_Dehalogenase"/>
    <property type="match status" value="1"/>
</dbReference>
<dbReference type="PANTHER" id="PTHR43481:SF4">
    <property type="entry name" value="GLYCEROL-1-PHOSPHATE PHOSPHOHYDROLASE 1-RELATED"/>
    <property type="match status" value="1"/>
</dbReference>
<keyword evidence="3" id="KW-1185">Reference proteome</keyword>
<dbReference type="NCBIfam" id="TIGR02009">
    <property type="entry name" value="PGMB-YQAB-SF"/>
    <property type="match status" value="1"/>
</dbReference>
<dbReference type="CDD" id="cd07505">
    <property type="entry name" value="HAD_BPGM-like"/>
    <property type="match status" value="1"/>
</dbReference>